<dbReference type="SMART" id="SM00494">
    <property type="entry name" value="ChtBD2"/>
    <property type="match status" value="2"/>
</dbReference>
<dbReference type="SUPFAM" id="SSF57625">
    <property type="entry name" value="Invertebrate chitin-binding proteins"/>
    <property type="match status" value="2"/>
</dbReference>
<dbReference type="Pfam" id="PF01607">
    <property type="entry name" value="CBM_14"/>
    <property type="match status" value="2"/>
</dbReference>
<dbReference type="PROSITE" id="PS50940">
    <property type="entry name" value="CHIT_BIND_II"/>
    <property type="match status" value="2"/>
</dbReference>
<keyword evidence="2 6" id="KW-0732">Signal</keyword>
<gene>
    <name evidence="9" type="primary">LOC108019010</name>
</gene>
<keyword evidence="1" id="KW-0147">Chitin-binding</keyword>
<name>A0AB39ZSE3_DROSZ</name>
<reference evidence="9" key="1">
    <citation type="submission" date="2025-08" db="UniProtKB">
        <authorList>
            <consortium name="RefSeq"/>
        </authorList>
    </citation>
    <scope>IDENTIFICATION</scope>
</reference>
<keyword evidence="4" id="KW-1015">Disulfide bond</keyword>
<evidence type="ECO:0000313" key="9">
    <source>
        <dbReference type="RefSeq" id="XP_016942111.2"/>
    </source>
</evidence>
<evidence type="ECO:0000256" key="4">
    <source>
        <dbReference type="ARBA" id="ARBA00023157"/>
    </source>
</evidence>
<keyword evidence="8" id="KW-1185">Reference proteome</keyword>
<sequence length="228" mass="25345">MKVCNVTHLTLVILLSAAVPFVSALNTICENRFNDLSFADPASCSSFYVCQRGNAIRRECSNGLYFDPKIQSCNLPGLVKCFNGERGVALLGPGKINQSQTLDPYGNPKAVAATTVATTTICPPTTTTKNPKMVSVTTKSPGSAKESNDSVPVVLEAKIRIDVLRSSRDCRDISDGVYLTDPQHCRRYYKCRKNRPKRHNCPRNQWFNRELLICQDRDEVLNCPSNRN</sequence>
<organism evidence="8 9">
    <name type="scientific">Drosophila suzukii</name>
    <name type="common">Spotted-wing drosophila fruit fly</name>
    <dbReference type="NCBI Taxonomy" id="28584"/>
    <lineage>
        <taxon>Eukaryota</taxon>
        <taxon>Metazoa</taxon>
        <taxon>Ecdysozoa</taxon>
        <taxon>Arthropoda</taxon>
        <taxon>Hexapoda</taxon>
        <taxon>Insecta</taxon>
        <taxon>Pterygota</taxon>
        <taxon>Neoptera</taxon>
        <taxon>Endopterygota</taxon>
        <taxon>Diptera</taxon>
        <taxon>Brachycera</taxon>
        <taxon>Muscomorpha</taxon>
        <taxon>Ephydroidea</taxon>
        <taxon>Drosophilidae</taxon>
        <taxon>Drosophila</taxon>
        <taxon>Sophophora</taxon>
    </lineage>
</organism>
<dbReference type="InterPro" id="IPR002557">
    <property type="entry name" value="Chitin-bd_dom"/>
</dbReference>
<dbReference type="InterPro" id="IPR036508">
    <property type="entry name" value="Chitin-bd_dom_sf"/>
</dbReference>
<dbReference type="GO" id="GO:0008061">
    <property type="term" value="F:chitin binding"/>
    <property type="evidence" value="ECO:0007669"/>
    <property type="project" value="UniProtKB-KW"/>
</dbReference>
<feature type="chain" id="PRO_5045509261" evidence="6">
    <location>
        <begin position="25"/>
        <end position="228"/>
    </location>
</feature>
<dbReference type="RefSeq" id="XP_016942111.2">
    <property type="nucleotide sequence ID" value="XM_017086622.3"/>
</dbReference>
<feature type="signal peptide" evidence="6">
    <location>
        <begin position="1"/>
        <end position="24"/>
    </location>
</feature>
<dbReference type="InterPro" id="IPR051940">
    <property type="entry name" value="Chitin_bind-dev_reg"/>
</dbReference>
<feature type="domain" description="Chitin-binding type-2" evidence="7">
    <location>
        <begin position="26"/>
        <end position="83"/>
    </location>
</feature>
<keyword evidence="5" id="KW-0325">Glycoprotein</keyword>
<proteinExistence type="predicted"/>
<dbReference type="Gene3D" id="2.170.140.10">
    <property type="entry name" value="Chitin binding domain"/>
    <property type="match status" value="2"/>
</dbReference>
<protein>
    <submittedName>
        <fullName evidence="9">Peritrophin-44</fullName>
    </submittedName>
</protein>
<dbReference type="AlphaFoldDB" id="A0AB39ZSE3"/>
<dbReference type="GeneID" id="108019010"/>
<evidence type="ECO:0000256" key="1">
    <source>
        <dbReference type="ARBA" id="ARBA00022669"/>
    </source>
</evidence>
<dbReference type="Proteomes" id="UP001652628">
    <property type="component" value="Chromosome X"/>
</dbReference>
<evidence type="ECO:0000256" key="6">
    <source>
        <dbReference type="SAM" id="SignalP"/>
    </source>
</evidence>
<evidence type="ECO:0000259" key="7">
    <source>
        <dbReference type="PROSITE" id="PS50940"/>
    </source>
</evidence>
<evidence type="ECO:0000313" key="8">
    <source>
        <dbReference type="Proteomes" id="UP001652628"/>
    </source>
</evidence>
<evidence type="ECO:0000256" key="2">
    <source>
        <dbReference type="ARBA" id="ARBA00022729"/>
    </source>
</evidence>
<accession>A0AB39ZSE3</accession>
<evidence type="ECO:0000256" key="3">
    <source>
        <dbReference type="ARBA" id="ARBA00022737"/>
    </source>
</evidence>
<evidence type="ECO:0000256" key="5">
    <source>
        <dbReference type="ARBA" id="ARBA00023180"/>
    </source>
</evidence>
<keyword evidence="3" id="KW-0677">Repeat</keyword>
<dbReference type="PANTHER" id="PTHR23301">
    <property type="entry name" value="CHITIN BINDING PERITROPHIN-A"/>
    <property type="match status" value="1"/>
</dbReference>
<feature type="domain" description="Chitin-binding type-2" evidence="7">
    <location>
        <begin position="167"/>
        <end position="225"/>
    </location>
</feature>
<dbReference type="PANTHER" id="PTHR23301:SF0">
    <property type="entry name" value="CHITIN-BINDING TYPE-2 DOMAIN-CONTAINING PROTEIN-RELATED"/>
    <property type="match status" value="1"/>
</dbReference>
<dbReference type="GO" id="GO:0005576">
    <property type="term" value="C:extracellular region"/>
    <property type="evidence" value="ECO:0007669"/>
    <property type="project" value="InterPro"/>
</dbReference>